<name>A0ABU0J591_9HYPH</name>
<dbReference type="SMART" id="SM00858">
    <property type="entry name" value="SAF"/>
    <property type="match status" value="1"/>
</dbReference>
<dbReference type="InterPro" id="IPR048423">
    <property type="entry name" value="DRL_cat"/>
</dbReference>
<protein>
    <submittedName>
        <fullName evidence="2">Homoserine dehydrogenase-like protein</fullName>
    </submittedName>
</protein>
<comment type="caution">
    <text evidence="2">The sequence shown here is derived from an EMBL/GenBank/DDBJ whole genome shotgun (WGS) entry which is preliminary data.</text>
</comment>
<organism evidence="2 3">
    <name type="scientific">Labrys wisconsinensis</name>
    <dbReference type="NCBI Taxonomy" id="425677"/>
    <lineage>
        <taxon>Bacteria</taxon>
        <taxon>Pseudomonadati</taxon>
        <taxon>Pseudomonadota</taxon>
        <taxon>Alphaproteobacteria</taxon>
        <taxon>Hyphomicrobiales</taxon>
        <taxon>Xanthobacteraceae</taxon>
        <taxon>Labrys</taxon>
    </lineage>
</organism>
<dbReference type="Proteomes" id="UP001242480">
    <property type="component" value="Unassembled WGS sequence"/>
</dbReference>
<evidence type="ECO:0000313" key="2">
    <source>
        <dbReference type="EMBL" id="MDQ0469399.1"/>
    </source>
</evidence>
<dbReference type="InterPro" id="IPR036291">
    <property type="entry name" value="NAD(P)-bd_dom_sf"/>
</dbReference>
<dbReference type="PANTHER" id="PTHR37850:SF3">
    <property type="entry name" value="BLR7815 PROTEIN"/>
    <property type="match status" value="1"/>
</dbReference>
<dbReference type="CDD" id="cd11616">
    <property type="entry name" value="SAF_DH_OX_like"/>
    <property type="match status" value="1"/>
</dbReference>
<dbReference type="Gene3D" id="3.40.50.720">
    <property type="entry name" value="NAD(P)-binding Rossmann-like Domain"/>
    <property type="match status" value="1"/>
</dbReference>
<dbReference type="SUPFAM" id="SSF51735">
    <property type="entry name" value="NAD(P)-binding Rossmann-fold domains"/>
    <property type="match status" value="1"/>
</dbReference>
<dbReference type="PANTHER" id="PTHR37850">
    <property type="entry name" value="STRU PROTEIN"/>
    <property type="match status" value="1"/>
</dbReference>
<dbReference type="Pfam" id="PF08666">
    <property type="entry name" value="SAF"/>
    <property type="match status" value="1"/>
</dbReference>
<sequence>MFKQALDRRADQGRPIQVGFVGAGRMGTGAICQIGLMKGIRTAVIADISTERVVRAFELCGHRREDVVVTNSISAAADAIRAGRPVATEDAEILSELEIDVVVEATGSPDIGARVAMRSILARKHVVMLNVETDVVVGPILHRMAQAAGVVYTVSSGDEPGLIAEYYDRYAGLGFEIVAVGKAPSSIGLFDRYATPDSVAEDARRLGVNPHFLVTFRDATKTMIEMACISNYTGLVPDIRGMHGPVAGVNEIPELFRPKSEGGILDRRGVVDYARPLKHPDGSIDFDRSVTPGVFLCVYTDHPQVREDLNYLDVTGSDGYYNMYTPYHLVTNEIPLSIVNAVEFTHPTIVPRLGLVTEVFAAAKGPLKAGAVIDGAGGSTVYALNDLYETAKAENVVPLGLLTGAKLRRDVPVDAPITYDMVDLIDTTTLYHLRTMQDAGAAGTFGPKAAPEAWPAGRPQRVAAE</sequence>
<dbReference type="Pfam" id="PF21135">
    <property type="entry name" value="DRL_cat"/>
    <property type="match status" value="1"/>
</dbReference>
<reference evidence="2 3" key="1">
    <citation type="submission" date="2023-07" db="EMBL/GenBank/DDBJ databases">
        <title>Genomic Encyclopedia of Type Strains, Phase IV (KMG-IV): sequencing the most valuable type-strain genomes for metagenomic binning, comparative biology and taxonomic classification.</title>
        <authorList>
            <person name="Goeker M."/>
        </authorList>
    </citation>
    <scope>NUCLEOTIDE SEQUENCE [LARGE SCALE GENOMIC DNA]</scope>
    <source>
        <strain evidence="2 3">DSM 19619</strain>
    </source>
</reference>
<evidence type="ECO:0000259" key="1">
    <source>
        <dbReference type="SMART" id="SM00858"/>
    </source>
</evidence>
<keyword evidence="3" id="KW-1185">Reference proteome</keyword>
<evidence type="ECO:0000313" key="3">
    <source>
        <dbReference type="Proteomes" id="UP001242480"/>
    </source>
</evidence>
<dbReference type="InterPro" id="IPR013974">
    <property type="entry name" value="SAF"/>
</dbReference>
<gene>
    <name evidence="2" type="ORF">QO011_002410</name>
</gene>
<accession>A0ABU0J591</accession>
<feature type="domain" description="SAF" evidence="1">
    <location>
        <begin position="358"/>
        <end position="423"/>
    </location>
</feature>
<dbReference type="EMBL" id="JAUSVX010000003">
    <property type="protein sequence ID" value="MDQ0469399.1"/>
    <property type="molecule type" value="Genomic_DNA"/>
</dbReference>
<proteinExistence type="predicted"/>
<dbReference type="RefSeq" id="WP_307272096.1">
    <property type="nucleotide sequence ID" value="NZ_JAUSVX010000003.1"/>
</dbReference>